<keyword evidence="8" id="KW-1133">Transmembrane helix</keyword>
<evidence type="ECO:0000256" key="2">
    <source>
        <dbReference type="ARBA" id="ARBA00009919"/>
    </source>
</evidence>
<keyword evidence="7" id="KW-0067">ATP-binding</keyword>
<dbReference type="GeneID" id="63783516"/>
<evidence type="ECO:0000256" key="8">
    <source>
        <dbReference type="ARBA" id="ARBA00022989"/>
    </source>
</evidence>
<dbReference type="AlphaFoldDB" id="A0A1Y2FH29"/>
<organism evidence="13 14">
    <name type="scientific">Protomyces lactucae-debilis</name>
    <dbReference type="NCBI Taxonomy" id="2754530"/>
    <lineage>
        <taxon>Eukaryota</taxon>
        <taxon>Fungi</taxon>
        <taxon>Dikarya</taxon>
        <taxon>Ascomycota</taxon>
        <taxon>Taphrinomycotina</taxon>
        <taxon>Taphrinomycetes</taxon>
        <taxon>Taphrinales</taxon>
        <taxon>Protomycetaceae</taxon>
        <taxon>Protomyces</taxon>
    </lineage>
</organism>
<dbReference type="PANTHER" id="PTHR43267:SF2">
    <property type="entry name" value="TRNA THREONYLCARBAMOYLADENOSINE DEHYDRATASE 1-RELATED"/>
    <property type="match status" value="1"/>
</dbReference>
<dbReference type="InterPro" id="IPR045886">
    <property type="entry name" value="ThiF/MoeB/HesA"/>
</dbReference>
<proteinExistence type="inferred from homology"/>
<reference evidence="13 14" key="1">
    <citation type="submission" date="2016-07" db="EMBL/GenBank/DDBJ databases">
        <title>Pervasive Adenine N6-methylation of Active Genes in Fungi.</title>
        <authorList>
            <consortium name="DOE Joint Genome Institute"/>
            <person name="Mondo S.J."/>
            <person name="Dannebaum R.O."/>
            <person name="Kuo R.C."/>
            <person name="Labutti K."/>
            <person name="Haridas S."/>
            <person name="Kuo A."/>
            <person name="Salamov A."/>
            <person name="Ahrendt S.R."/>
            <person name="Lipzen A."/>
            <person name="Sullivan W."/>
            <person name="Andreopoulos W.B."/>
            <person name="Clum A."/>
            <person name="Lindquist E."/>
            <person name="Daum C."/>
            <person name="Ramamoorthy G.K."/>
            <person name="Gryganskyi A."/>
            <person name="Culley D."/>
            <person name="Magnuson J.K."/>
            <person name="James T.Y."/>
            <person name="O'Malley M.A."/>
            <person name="Stajich J.E."/>
            <person name="Spatafora J.W."/>
            <person name="Visel A."/>
            <person name="Grigoriev I.V."/>
        </authorList>
    </citation>
    <scope>NUCLEOTIDE SEQUENCE [LARGE SCALE GENOMIC DNA]</scope>
    <source>
        <strain evidence="13 14">12-1054</strain>
    </source>
</reference>
<dbReference type="FunFam" id="3.40.50.720:FF:000125">
    <property type="entry name" value="tRNA threonylcarbamoyladenosine dehydratase 2-like"/>
    <property type="match status" value="1"/>
</dbReference>
<keyword evidence="6" id="KW-1000">Mitochondrion outer membrane</keyword>
<dbReference type="PANTHER" id="PTHR43267">
    <property type="entry name" value="TRNA THREONYLCARBAMOYLADENOSINE DEHYDRATASE"/>
    <property type="match status" value="1"/>
</dbReference>
<evidence type="ECO:0000256" key="4">
    <source>
        <dbReference type="ARBA" id="ARBA00022692"/>
    </source>
</evidence>
<dbReference type="GO" id="GO:0008641">
    <property type="term" value="F:ubiquitin-like modifier activating enzyme activity"/>
    <property type="evidence" value="ECO:0007669"/>
    <property type="project" value="InterPro"/>
</dbReference>
<evidence type="ECO:0000256" key="5">
    <source>
        <dbReference type="ARBA" id="ARBA00022741"/>
    </source>
</evidence>
<keyword evidence="3" id="KW-0436">Ligase</keyword>
<dbReference type="GO" id="GO:0061503">
    <property type="term" value="F:tRNA threonylcarbamoyladenosine dehydratase"/>
    <property type="evidence" value="ECO:0007669"/>
    <property type="project" value="TreeGrafter"/>
</dbReference>
<protein>
    <submittedName>
        <fullName evidence="13">Putative ThiF domain protein</fullName>
    </submittedName>
</protein>
<name>A0A1Y2FH29_PROLT</name>
<dbReference type="CDD" id="cd00755">
    <property type="entry name" value="YgdL_like"/>
    <property type="match status" value="1"/>
</dbReference>
<dbReference type="GO" id="GO:0005524">
    <property type="term" value="F:ATP binding"/>
    <property type="evidence" value="ECO:0007669"/>
    <property type="project" value="UniProtKB-KW"/>
</dbReference>
<comment type="similarity">
    <text evidence="2">Belongs to the HesA/MoeB/ThiF family.</text>
</comment>
<dbReference type="InterPro" id="IPR000594">
    <property type="entry name" value="ThiF_NAD_FAD-bd"/>
</dbReference>
<keyword evidence="9" id="KW-0496">Mitochondrion</keyword>
<comment type="caution">
    <text evidence="13">The sequence shown here is derived from an EMBL/GenBank/DDBJ whole genome shotgun (WGS) entry which is preliminary data.</text>
</comment>
<evidence type="ECO:0000256" key="9">
    <source>
        <dbReference type="ARBA" id="ARBA00023128"/>
    </source>
</evidence>
<dbReference type="InterPro" id="IPR035985">
    <property type="entry name" value="Ubiquitin-activating_enz"/>
</dbReference>
<gene>
    <name evidence="13" type="ORF">BCR37DRAFT_300868</name>
</gene>
<dbReference type="GO" id="GO:0061504">
    <property type="term" value="P:cyclic threonylcarbamoyladenosine biosynthetic process"/>
    <property type="evidence" value="ECO:0007669"/>
    <property type="project" value="TreeGrafter"/>
</dbReference>
<evidence type="ECO:0000256" key="3">
    <source>
        <dbReference type="ARBA" id="ARBA00022598"/>
    </source>
</evidence>
<dbReference type="STRING" id="56484.A0A1Y2FH29"/>
<dbReference type="OrthoDB" id="10265862at2759"/>
<dbReference type="RefSeq" id="XP_040725839.1">
    <property type="nucleotide sequence ID" value="XM_040866917.1"/>
</dbReference>
<evidence type="ECO:0000256" key="1">
    <source>
        <dbReference type="ARBA" id="ARBA00004374"/>
    </source>
</evidence>
<dbReference type="Pfam" id="PF00899">
    <property type="entry name" value="ThiF"/>
    <property type="match status" value="1"/>
</dbReference>
<feature type="domain" description="THIF-type NAD/FAD binding fold" evidence="12">
    <location>
        <begin position="92"/>
        <end position="349"/>
    </location>
</feature>
<keyword evidence="14" id="KW-1185">Reference proteome</keyword>
<evidence type="ECO:0000259" key="12">
    <source>
        <dbReference type="Pfam" id="PF00899"/>
    </source>
</evidence>
<keyword evidence="4" id="KW-0812">Transmembrane</keyword>
<evidence type="ECO:0000256" key="7">
    <source>
        <dbReference type="ARBA" id="ARBA00022840"/>
    </source>
</evidence>
<evidence type="ECO:0000256" key="10">
    <source>
        <dbReference type="ARBA" id="ARBA00023136"/>
    </source>
</evidence>
<accession>A0A1Y2FH29</accession>
<dbReference type="GO" id="GO:0005741">
    <property type="term" value="C:mitochondrial outer membrane"/>
    <property type="evidence" value="ECO:0007669"/>
    <property type="project" value="UniProtKB-SubCell"/>
</dbReference>
<dbReference type="Gene3D" id="3.40.50.720">
    <property type="entry name" value="NAD(P)-binding Rossmann-like Domain"/>
    <property type="match status" value="1"/>
</dbReference>
<keyword evidence="10" id="KW-0472">Membrane</keyword>
<comment type="function">
    <text evidence="11">Catalyzes the ATP-dependent dehydration of threonylcarbamoyladenosine at position 37 (t(6)A37) to form cyclic t(6)A37 (ct(6)A37) in tRNAs that read codons beginning with adenine.</text>
</comment>
<evidence type="ECO:0000256" key="11">
    <source>
        <dbReference type="ARBA" id="ARBA00060084"/>
    </source>
</evidence>
<dbReference type="Proteomes" id="UP000193685">
    <property type="component" value="Unassembled WGS sequence"/>
</dbReference>
<dbReference type="SUPFAM" id="SSF69572">
    <property type="entry name" value="Activating enzymes of the ubiquitin-like proteins"/>
    <property type="match status" value="1"/>
</dbReference>
<evidence type="ECO:0000256" key="6">
    <source>
        <dbReference type="ARBA" id="ARBA00022787"/>
    </source>
</evidence>
<dbReference type="EMBL" id="MCFI01000008">
    <property type="protein sequence ID" value="ORY83258.1"/>
    <property type="molecule type" value="Genomic_DNA"/>
</dbReference>
<dbReference type="OMA" id="GSWVVTM"/>
<sequence>MDALLSNLASFYRSDAGKMTLVAAVAATATATSIYSYQAVSHRYAQASFRDEAKHHAAENHDSLQLASFGGELHNTKKPIVVSDEIISEQLSRNNLFFGAEGLAKIRNSFVIVVGAGGVGSWAVTMLVRSGVGKIRIIDFDQVTLSSLNRHAAATHDDVGSPKVIALQRFLARVAPWVEIDVRNDLFCKEDAASLLEPWQGTGQRPDYVIDAIDNIETKADLLAYCHQNDLKVMASMGASCKADPTRILIADIADTNEDPLSRATRRHLRQRGIYSGIDTVYSTEKAGFGKAALQPLDPEAFAQGHAQELGILPDFRARILPVMGTMPALFGLTLATHILTTLAEYPTDPVPAKSRQSVYERACLDVTHQLQRTQPDARSPLTPADAGFMIDEAAKGRSALPPFHTKNLKLTRWDPIEPLTHLNVVVVTKEELKKHEENVLRARKQPEEVYTEDELKAVAKFQQYREALDMWRN</sequence>
<evidence type="ECO:0000313" key="13">
    <source>
        <dbReference type="EMBL" id="ORY83258.1"/>
    </source>
</evidence>
<comment type="subcellular location">
    <subcellularLocation>
        <location evidence="1">Mitochondrion outer membrane</location>
        <topology evidence="1">Multi-pass membrane protein</topology>
    </subcellularLocation>
</comment>
<evidence type="ECO:0000313" key="14">
    <source>
        <dbReference type="Proteomes" id="UP000193685"/>
    </source>
</evidence>
<keyword evidence="5" id="KW-0547">Nucleotide-binding</keyword>
<dbReference type="GO" id="GO:0016887">
    <property type="term" value="F:ATP hydrolysis activity"/>
    <property type="evidence" value="ECO:0007669"/>
    <property type="project" value="UniProtKB-ARBA"/>
</dbReference>